<geneLocation type="plasmid" evidence="1 2">
    <name>pSAM1</name>
</geneLocation>
<gene>
    <name evidence="1" type="ORF">SAM23877_p126</name>
</gene>
<evidence type="ECO:0000313" key="2">
    <source>
        <dbReference type="Proteomes" id="UP000061018"/>
    </source>
</evidence>
<name>A0A0K2B610_STRA7</name>
<organism evidence="1 2">
    <name type="scientific">Streptomyces ambofaciens (strain ATCC 23877 / 3486 / DSM 40053 / JCM 4204 / NBRC 12836 / NRRL B-2516)</name>
    <dbReference type="NCBI Taxonomy" id="278992"/>
    <lineage>
        <taxon>Bacteria</taxon>
        <taxon>Bacillati</taxon>
        <taxon>Actinomycetota</taxon>
        <taxon>Actinomycetes</taxon>
        <taxon>Kitasatosporales</taxon>
        <taxon>Streptomycetaceae</taxon>
        <taxon>Streptomyces</taxon>
    </lineage>
</organism>
<evidence type="ECO:0000313" key="1">
    <source>
        <dbReference type="EMBL" id="AKZ60835.1"/>
    </source>
</evidence>
<sequence length="127" mass="13617">MTDQPTEPQAHHLRIDAQPGHATIRIEGEALPSGTVTGYTLQHDIAGGLPLAVLHTRQPDGLVFEGLARVAVGIPDTPGDIVAAFLAQLDPAELENAALNRDDLGNNQYDLTRAMLRQAADWARGEH</sequence>
<dbReference type="EMBL" id="CP012383">
    <property type="protein sequence ID" value="AKZ60835.1"/>
    <property type="molecule type" value="Genomic_DNA"/>
</dbReference>
<dbReference type="AlphaFoldDB" id="A0A0K2B610"/>
<dbReference type="RefSeq" id="WP_053143403.1">
    <property type="nucleotide sequence ID" value="NZ_CP012383.1"/>
</dbReference>
<dbReference type="KEGG" id="samb:SAM23877_p126"/>
<protein>
    <submittedName>
        <fullName evidence="1">Uncharacterized protein</fullName>
    </submittedName>
</protein>
<keyword evidence="1" id="KW-0614">Plasmid</keyword>
<dbReference type="Proteomes" id="UP000061018">
    <property type="component" value="Plasmid pSAM1"/>
</dbReference>
<accession>A0A0K2B610</accession>
<proteinExistence type="predicted"/>
<reference evidence="2" key="1">
    <citation type="journal article" date="2015" name="J. Biotechnol.">
        <title>Complete genome sequence of Streptomyces ambofaciens ATCC 23877, the spiramycin producer.</title>
        <authorList>
            <person name="Thibessard A."/>
            <person name="Haas D."/>
            <person name="Gerbaud C."/>
            <person name="Aigle B."/>
            <person name="Lautru S."/>
            <person name="Pernodet J.L."/>
            <person name="Leblond P."/>
        </authorList>
    </citation>
    <scope>NUCLEOTIDE SEQUENCE [LARGE SCALE GENOMIC DNA]</scope>
    <source>
        <strain evidence="2">ATCC 23877 / 3486 / DSM 40053 / JCM 4204 / NBRC 12836 / NRRL B-2516</strain>
        <plasmid evidence="2">pSAM1</plasmid>
    </source>
</reference>